<evidence type="ECO:0000256" key="10">
    <source>
        <dbReference type="ARBA" id="ARBA00023239"/>
    </source>
</evidence>
<dbReference type="UniPathway" id="UPA00053">
    <property type="reaction ID" value="UER00090"/>
</dbReference>
<keyword evidence="5 11" id="KW-0285">Flavoprotein</keyword>
<dbReference type="InterPro" id="IPR020541">
    <property type="entry name" value="Chorismate_synthase_CS"/>
</dbReference>
<evidence type="ECO:0000256" key="2">
    <source>
        <dbReference type="ARBA" id="ARBA00008014"/>
    </source>
</evidence>
<comment type="caution">
    <text evidence="11">Lacks conserved residue(s) required for the propagation of feature annotation.</text>
</comment>
<evidence type="ECO:0000256" key="4">
    <source>
        <dbReference type="ARBA" id="ARBA00022605"/>
    </source>
</evidence>
<dbReference type="PROSITE" id="PS00787">
    <property type="entry name" value="CHORISMATE_SYNTHASE_1"/>
    <property type="match status" value="1"/>
</dbReference>
<feature type="binding site" evidence="11">
    <location>
        <position position="331"/>
    </location>
    <ligand>
        <name>FMN</name>
        <dbReference type="ChEBI" id="CHEBI:58210"/>
    </ligand>
</feature>
<dbReference type="GO" id="GO:0004107">
    <property type="term" value="F:chorismate synthase activity"/>
    <property type="evidence" value="ECO:0007669"/>
    <property type="project" value="UniProtKB-UniRule"/>
</dbReference>
<keyword evidence="4 11" id="KW-0028">Amino-acid biosynthesis</keyword>
<dbReference type="GO" id="GO:0008652">
    <property type="term" value="P:amino acid biosynthetic process"/>
    <property type="evidence" value="ECO:0007669"/>
    <property type="project" value="UniProtKB-KW"/>
</dbReference>
<name>A0A174PAB1_9FIRM</name>
<dbReference type="GO" id="GO:0009073">
    <property type="term" value="P:aromatic amino acid family biosynthetic process"/>
    <property type="evidence" value="ECO:0007669"/>
    <property type="project" value="UniProtKB-KW"/>
</dbReference>
<evidence type="ECO:0000256" key="7">
    <source>
        <dbReference type="ARBA" id="ARBA00022827"/>
    </source>
</evidence>
<dbReference type="GO" id="GO:0010181">
    <property type="term" value="F:FMN binding"/>
    <property type="evidence" value="ECO:0007669"/>
    <property type="project" value="TreeGrafter"/>
</dbReference>
<dbReference type="Pfam" id="PF01264">
    <property type="entry name" value="Chorismate_synt"/>
    <property type="match status" value="1"/>
</dbReference>
<feature type="binding site" evidence="11">
    <location>
        <position position="53"/>
    </location>
    <ligand>
        <name>NADP(+)</name>
        <dbReference type="ChEBI" id="CHEBI:58349"/>
    </ligand>
</feature>
<feature type="binding site" evidence="11">
    <location>
        <begin position="125"/>
        <end position="127"/>
    </location>
    <ligand>
        <name>FMN</name>
        <dbReference type="ChEBI" id="CHEBI:58210"/>
    </ligand>
</feature>
<dbReference type="PANTHER" id="PTHR21085">
    <property type="entry name" value="CHORISMATE SYNTHASE"/>
    <property type="match status" value="1"/>
</dbReference>
<dbReference type="HAMAP" id="MF_00300">
    <property type="entry name" value="Chorismate_synth"/>
    <property type="match status" value="1"/>
</dbReference>
<feature type="binding site" evidence="11">
    <location>
        <begin position="304"/>
        <end position="308"/>
    </location>
    <ligand>
        <name>FMN</name>
        <dbReference type="ChEBI" id="CHEBI:58210"/>
    </ligand>
</feature>
<dbReference type="Gene3D" id="3.60.150.10">
    <property type="entry name" value="Chorismate synthase AroC"/>
    <property type="match status" value="1"/>
</dbReference>
<keyword evidence="9 11" id="KW-0057">Aromatic amino acid biosynthesis</keyword>
<evidence type="ECO:0000313" key="13">
    <source>
        <dbReference type="EMBL" id="CUP57953.1"/>
    </source>
</evidence>
<dbReference type="NCBIfam" id="TIGR00033">
    <property type="entry name" value="aroC"/>
    <property type="match status" value="1"/>
</dbReference>
<evidence type="ECO:0000256" key="8">
    <source>
        <dbReference type="ARBA" id="ARBA00022857"/>
    </source>
</evidence>
<dbReference type="RefSeq" id="WP_006877067.1">
    <property type="nucleotide sequence ID" value="NZ_CABIWA010000009.1"/>
</dbReference>
<dbReference type="Proteomes" id="UP000095765">
    <property type="component" value="Unassembled WGS sequence"/>
</dbReference>
<dbReference type="PIRSF" id="PIRSF001456">
    <property type="entry name" value="Chorismate_synth"/>
    <property type="match status" value="1"/>
</dbReference>
<dbReference type="OrthoDB" id="9771806at2"/>
<dbReference type="PANTHER" id="PTHR21085:SF0">
    <property type="entry name" value="CHORISMATE SYNTHASE"/>
    <property type="match status" value="1"/>
</dbReference>
<dbReference type="SUPFAM" id="SSF103263">
    <property type="entry name" value="Chorismate synthase, AroC"/>
    <property type="match status" value="1"/>
</dbReference>
<dbReference type="InterPro" id="IPR035904">
    <property type="entry name" value="Chorismate_synth_AroC_sf"/>
</dbReference>
<protein>
    <recommendedName>
        <fullName evidence="3 11">Chorismate synthase</fullName>
        <shortName evidence="11">CS</shortName>
        <ecNumber evidence="3 11">4.2.3.5</ecNumber>
    </recommendedName>
    <alternativeName>
        <fullName evidence="11">5-enolpyruvylshikimate-3-phosphate phospholyase</fullName>
    </alternativeName>
</protein>
<dbReference type="NCBIfam" id="NF003793">
    <property type="entry name" value="PRK05382.1"/>
    <property type="match status" value="1"/>
</dbReference>
<feature type="binding site" evidence="11">
    <location>
        <position position="47"/>
    </location>
    <ligand>
        <name>NADP(+)</name>
        <dbReference type="ChEBI" id="CHEBI:58349"/>
    </ligand>
</feature>
<dbReference type="InterPro" id="IPR000453">
    <property type="entry name" value="Chorismate_synth"/>
</dbReference>
<dbReference type="GO" id="GO:0009423">
    <property type="term" value="P:chorismate biosynthetic process"/>
    <property type="evidence" value="ECO:0007669"/>
    <property type="project" value="UniProtKB-UniRule"/>
</dbReference>
<evidence type="ECO:0000256" key="12">
    <source>
        <dbReference type="RuleBase" id="RU000605"/>
    </source>
</evidence>
<dbReference type="CDD" id="cd07304">
    <property type="entry name" value="Chorismate_synthase"/>
    <property type="match status" value="1"/>
</dbReference>
<keyword evidence="7 11" id="KW-0274">FAD</keyword>
<dbReference type="GO" id="GO:0005829">
    <property type="term" value="C:cytosol"/>
    <property type="evidence" value="ECO:0007669"/>
    <property type="project" value="TreeGrafter"/>
</dbReference>
<evidence type="ECO:0000256" key="11">
    <source>
        <dbReference type="HAMAP-Rule" id="MF_00300"/>
    </source>
</evidence>
<evidence type="ECO:0000256" key="1">
    <source>
        <dbReference type="ARBA" id="ARBA00005044"/>
    </source>
</evidence>
<organism evidence="13 14">
    <name type="scientific">Anaerotruncus colihominis</name>
    <dbReference type="NCBI Taxonomy" id="169435"/>
    <lineage>
        <taxon>Bacteria</taxon>
        <taxon>Bacillati</taxon>
        <taxon>Bacillota</taxon>
        <taxon>Clostridia</taxon>
        <taxon>Eubacteriales</taxon>
        <taxon>Oscillospiraceae</taxon>
        <taxon>Anaerotruncus</taxon>
    </lineage>
</organism>
<proteinExistence type="inferred from homology"/>
<keyword evidence="6 11" id="KW-0288">FMN</keyword>
<comment type="similarity">
    <text evidence="2 11 12">Belongs to the chorismate synthase family.</text>
</comment>
<dbReference type="PROSITE" id="PS00789">
    <property type="entry name" value="CHORISMATE_SYNTHASE_3"/>
    <property type="match status" value="1"/>
</dbReference>
<comment type="pathway">
    <text evidence="1 11 12">Metabolic intermediate biosynthesis; chorismate biosynthesis; chorismate from D-erythrose 4-phosphate and phosphoenolpyruvate: step 7/7.</text>
</comment>
<evidence type="ECO:0000256" key="9">
    <source>
        <dbReference type="ARBA" id="ARBA00023141"/>
    </source>
</evidence>
<comment type="function">
    <text evidence="11">Catalyzes the anti-1,4-elimination of the C-3 phosphate and the C-6 proR hydrogen from 5-enolpyruvylshikimate-3-phosphate (EPSP) to yield chorismate, which is the branch point compound that serves as the starting substrate for the three terminal pathways of aromatic amino acid biosynthesis. This reaction introduces a second double bond into the aromatic ring system.</text>
</comment>
<dbReference type="EMBL" id="CZBE01000007">
    <property type="protein sequence ID" value="CUP57953.1"/>
    <property type="molecule type" value="Genomic_DNA"/>
</dbReference>
<feature type="binding site" evidence="11">
    <location>
        <position position="289"/>
    </location>
    <ligand>
        <name>FMN</name>
        <dbReference type="ChEBI" id="CHEBI:58210"/>
    </ligand>
</feature>
<evidence type="ECO:0000313" key="14">
    <source>
        <dbReference type="Proteomes" id="UP000095765"/>
    </source>
</evidence>
<comment type="cofactor">
    <cofactor evidence="11 12">
        <name>FMNH2</name>
        <dbReference type="ChEBI" id="CHEBI:57618"/>
    </cofactor>
    <text evidence="11 12">Reduced FMN (FMNH(2)).</text>
</comment>
<comment type="catalytic activity">
    <reaction evidence="11 12">
        <text>5-O-(1-carboxyvinyl)-3-phosphoshikimate = chorismate + phosphate</text>
        <dbReference type="Rhea" id="RHEA:21020"/>
        <dbReference type="ChEBI" id="CHEBI:29748"/>
        <dbReference type="ChEBI" id="CHEBI:43474"/>
        <dbReference type="ChEBI" id="CHEBI:57701"/>
        <dbReference type="EC" id="4.2.3.5"/>
    </reaction>
</comment>
<reference evidence="13 14" key="1">
    <citation type="submission" date="2015-09" db="EMBL/GenBank/DDBJ databases">
        <authorList>
            <consortium name="Pathogen Informatics"/>
        </authorList>
    </citation>
    <scope>NUCLEOTIDE SEQUENCE [LARGE SCALE GENOMIC DNA]</scope>
    <source>
        <strain evidence="13 14">2789STDY5834939</strain>
    </source>
</reference>
<dbReference type="EC" id="4.2.3.5" evidence="3 11"/>
<evidence type="ECO:0000256" key="5">
    <source>
        <dbReference type="ARBA" id="ARBA00022630"/>
    </source>
</evidence>
<evidence type="ECO:0000256" key="6">
    <source>
        <dbReference type="ARBA" id="ARBA00022643"/>
    </source>
</evidence>
<comment type="subunit">
    <text evidence="11">Homotetramer.</text>
</comment>
<keyword evidence="8 11" id="KW-0521">NADP</keyword>
<evidence type="ECO:0000256" key="3">
    <source>
        <dbReference type="ARBA" id="ARBA00013036"/>
    </source>
</evidence>
<dbReference type="AlphaFoldDB" id="A0A174PAB1"/>
<gene>
    <name evidence="11 13" type="primary">aroC</name>
    <name evidence="13" type="ORF">ERS852551_01249</name>
</gene>
<keyword evidence="10 11" id="KW-0456">Lyase</keyword>
<sequence>MSSSWGNYLKISIFGESHGPRIGVVIDGLPAGLAIDRGTLSAFMLRRAPGRSKTSTPRRESDEPEFLSGYYKGMTTGTPLAAAIRNSDTHSSDYAEFSSVARPGHADYTGFLRYEGYNDIRGGGHFSGRLTAPLVFAGGIAKQLLEREGIFIGAHLARAAGISDTPYDPVHLGEEMLRRAGLRDFPTNDEAAGIMMQDAIEEARMALDSVGGVVECGVIGFPAGIGSPMFDGLENRMASLLFGIPAVKGVEFGDGFTAADLRGSQHNDAFAIRGGAIVTETNHAGGILGGISSGMPIIVRAAFKPTASIAQTQQSVDFIEHTQGNLNIRGRHDPCVAVRAVPVVEAAVAIAAADALIEARGYEGLQRPWGPEEE</sequence>
<accession>A0A174PAB1</accession>